<gene>
    <name evidence="6" type="ORF">FDY95_25705</name>
</gene>
<dbReference type="SUPFAM" id="SSF52833">
    <property type="entry name" value="Thioredoxin-like"/>
    <property type="match status" value="1"/>
</dbReference>
<dbReference type="PANTHER" id="PTHR12151">
    <property type="entry name" value="ELECTRON TRANSPORT PROTIN SCO1/SENC FAMILY MEMBER"/>
    <property type="match status" value="1"/>
</dbReference>
<sequence length="226" mass="24657">MSRQAFFRPLLGLLAGAALLLPACRPGTSPESAADKPLPMLGFPTVVAPGDTLFPRIPAFSLLDQDSAVVTPATFAGKVYIADFFFATCPSICPKMQSQMLRVYEKYKDDPRVGFLSHTIDPEHDTLPVLRDYAQRLGVPTAKQWHFATAPRDTIFRLAGQYMVAAQRDSTAPGGAVHSGAFVLVDPQRHVRGQYDGVNEKEVDRLLAELPRLLKEVGPAPATARK</sequence>
<reference evidence="6 7" key="1">
    <citation type="submission" date="2019-05" db="EMBL/GenBank/DDBJ databases">
        <title>Hymenobacter edaphi sp. nov., isolated from abandoned arsenic-contaminated farmland soil.</title>
        <authorList>
            <person name="Nie L."/>
        </authorList>
    </citation>
    <scope>NUCLEOTIDE SEQUENCE [LARGE SCALE GENOMIC DNA]</scope>
    <source>
        <strain evidence="6 7">1-3-3-8</strain>
    </source>
</reference>
<dbReference type="CDD" id="cd02968">
    <property type="entry name" value="SCO"/>
    <property type="match status" value="1"/>
</dbReference>
<proteinExistence type="inferred from homology"/>
<dbReference type="Gene3D" id="3.40.30.10">
    <property type="entry name" value="Glutaredoxin"/>
    <property type="match status" value="1"/>
</dbReference>
<evidence type="ECO:0000256" key="4">
    <source>
        <dbReference type="PIRSR" id="PIRSR603782-2"/>
    </source>
</evidence>
<keyword evidence="7" id="KW-1185">Reference proteome</keyword>
<evidence type="ECO:0000259" key="5">
    <source>
        <dbReference type="PROSITE" id="PS51352"/>
    </source>
</evidence>
<protein>
    <submittedName>
        <fullName evidence="6">SCO family protein</fullName>
    </submittedName>
</protein>
<evidence type="ECO:0000256" key="2">
    <source>
        <dbReference type="ARBA" id="ARBA00023008"/>
    </source>
</evidence>
<evidence type="ECO:0000256" key="1">
    <source>
        <dbReference type="ARBA" id="ARBA00010996"/>
    </source>
</evidence>
<keyword evidence="3" id="KW-0479">Metal-binding</keyword>
<feature type="binding site" evidence="3">
    <location>
        <position position="89"/>
    </location>
    <ligand>
        <name>Cu cation</name>
        <dbReference type="ChEBI" id="CHEBI:23378"/>
    </ligand>
</feature>
<feature type="disulfide bond" description="Redox-active" evidence="4">
    <location>
        <begin position="89"/>
        <end position="93"/>
    </location>
</feature>
<dbReference type="AlphaFoldDB" id="A0A5R8WI62"/>
<accession>A0A5R8WI62</accession>
<dbReference type="Proteomes" id="UP000305517">
    <property type="component" value="Unassembled WGS sequence"/>
</dbReference>
<feature type="domain" description="Thioredoxin" evidence="5">
    <location>
        <begin position="32"/>
        <end position="215"/>
    </location>
</feature>
<dbReference type="PROSITE" id="PS51352">
    <property type="entry name" value="THIOREDOXIN_2"/>
    <property type="match status" value="1"/>
</dbReference>
<organism evidence="6 7">
    <name type="scientific">Hymenobacter jeollabukensis</name>
    <dbReference type="NCBI Taxonomy" id="2025313"/>
    <lineage>
        <taxon>Bacteria</taxon>
        <taxon>Pseudomonadati</taxon>
        <taxon>Bacteroidota</taxon>
        <taxon>Cytophagia</taxon>
        <taxon>Cytophagales</taxon>
        <taxon>Hymenobacteraceae</taxon>
        <taxon>Hymenobacter</taxon>
    </lineage>
</organism>
<dbReference type="OrthoDB" id="9811998at2"/>
<feature type="binding site" evidence="3">
    <location>
        <position position="93"/>
    </location>
    <ligand>
        <name>Cu cation</name>
        <dbReference type="ChEBI" id="CHEBI:23378"/>
    </ligand>
</feature>
<evidence type="ECO:0000256" key="3">
    <source>
        <dbReference type="PIRSR" id="PIRSR603782-1"/>
    </source>
</evidence>
<name>A0A5R8WI62_9BACT</name>
<comment type="similarity">
    <text evidence="1">Belongs to the SCO1/2 family.</text>
</comment>
<keyword evidence="4" id="KW-1015">Disulfide bond</keyword>
<evidence type="ECO:0000313" key="6">
    <source>
        <dbReference type="EMBL" id="TLM87395.1"/>
    </source>
</evidence>
<evidence type="ECO:0000313" key="7">
    <source>
        <dbReference type="Proteomes" id="UP000305517"/>
    </source>
</evidence>
<feature type="binding site" evidence="3">
    <location>
        <position position="178"/>
    </location>
    <ligand>
        <name>Cu cation</name>
        <dbReference type="ChEBI" id="CHEBI:23378"/>
    </ligand>
</feature>
<comment type="caution">
    <text evidence="6">The sequence shown here is derived from an EMBL/GenBank/DDBJ whole genome shotgun (WGS) entry which is preliminary data.</text>
</comment>
<dbReference type="PANTHER" id="PTHR12151:SF25">
    <property type="entry name" value="LINALOOL DEHYDRATASE_ISOMERASE DOMAIN-CONTAINING PROTEIN"/>
    <property type="match status" value="1"/>
</dbReference>
<dbReference type="InterPro" id="IPR036249">
    <property type="entry name" value="Thioredoxin-like_sf"/>
</dbReference>
<dbReference type="GO" id="GO:0046872">
    <property type="term" value="F:metal ion binding"/>
    <property type="evidence" value="ECO:0007669"/>
    <property type="project" value="UniProtKB-KW"/>
</dbReference>
<dbReference type="EMBL" id="VAJM01000022">
    <property type="protein sequence ID" value="TLM87395.1"/>
    <property type="molecule type" value="Genomic_DNA"/>
</dbReference>
<dbReference type="InterPro" id="IPR013766">
    <property type="entry name" value="Thioredoxin_domain"/>
</dbReference>
<keyword evidence="2 3" id="KW-0186">Copper</keyword>
<dbReference type="InterPro" id="IPR003782">
    <property type="entry name" value="SCO1/SenC"/>
</dbReference>
<dbReference type="Pfam" id="PF02630">
    <property type="entry name" value="SCO1-SenC"/>
    <property type="match status" value="1"/>
</dbReference>
<dbReference type="RefSeq" id="WP_138082581.1">
    <property type="nucleotide sequence ID" value="NZ_VAJM01000022.1"/>
</dbReference>